<dbReference type="RefSeq" id="YP_009504490.1">
    <property type="nucleotide sequence ID" value="NC_038215.1"/>
</dbReference>
<reference evidence="1" key="1">
    <citation type="journal article" date="2018" name="Adv. Bot. Res.">
        <title>Chapter Four - Comparative Plastid Genomics of Glaucophytes species.</title>
        <authorList>
            <person name="Reyes-Prieto A."/>
            <person name="Russell S."/>
            <person name="Figueroa-Martinez F."/>
            <person name="Jackson C."/>
        </authorList>
    </citation>
    <scope>NUCLEOTIDE SEQUENCE</scope>
    <source>
        <strain evidence="1">NIES-764</strain>
    </source>
</reference>
<dbReference type="EMBL" id="MG601102">
    <property type="protein sequence ID" value="AWW13717.1"/>
    <property type="molecule type" value="Genomic_DNA"/>
</dbReference>
<sequence>MSILSKIGQISAVLFFNIFSSVRIRAIGIFPLSLTKHLSGEVGITVNDTTQKPDRKAVEIDIEAGFQTDFPNPLQIFTK</sequence>
<protein>
    <submittedName>
        <fullName evidence="1">Uncharacterized protein</fullName>
    </submittedName>
</protein>
<gene>
    <name evidence="1" type="primary">orf7</name>
</gene>
<keyword evidence="1" id="KW-0934">Plastid</keyword>
<accession>A0A2Z4HG04</accession>
<dbReference type="GeneID" id="37543730"/>
<proteinExistence type="predicted"/>
<dbReference type="AlphaFoldDB" id="A0A2Z4HG04"/>
<name>A0A2Z4HG04_9EUKA</name>
<organism evidence="1">
    <name type="scientific">Cyanophora sudae</name>
    <dbReference type="NCBI Taxonomy" id="1522369"/>
    <lineage>
        <taxon>Eukaryota</taxon>
        <taxon>Glaucocystophyceae</taxon>
        <taxon>Cyanophorales</taxon>
        <taxon>Cyanophoraceae</taxon>
        <taxon>Cyanophora</taxon>
    </lineage>
</organism>
<geneLocation type="plastid" evidence="1"/>
<evidence type="ECO:0000313" key="1">
    <source>
        <dbReference type="EMBL" id="AWW13717.1"/>
    </source>
</evidence>